<dbReference type="HAMAP" id="MF_01315">
    <property type="entry name" value="Ribosomal_uS13"/>
    <property type="match status" value="1"/>
</dbReference>
<dbReference type="InterPro" id="IPR001892">
    <property type="entry name" value="Ribosomal_uS13"/>
</dbReference>
<dbReference type="InterPro" id="IPR027437">
    <property type="entry name" value="Rbsml_uS13_C"/>
</dbReference>
<dbReference type="GO" id="GO:0003735">
    <property type="term" value="F:structural constituent of ribosome"/>
    <property type="evidence" value="ECO:0007669"/>
    <property type="project" value="InterPro"/>
</dbReference>
<evidence type="ECO:0000256" key="1">
    <source>
        <dbReference type="ARBA" id="ARBA00008080"/>
    </source>
</evidence>
<accession>A0AAV5RLE5</accession>
<dbReference type="Pfam" id="PF00416">
    <property type="entry name" value="Ribosomal_S13"/>
    <property type="match status" value="1"/>
</dbReference>
<reference evidence="6 7" key="1">
    <citation type="journal article" date="2023" name="Elife">
        <title>Identification of key yeast species and microbe-microbe interactions impacting larval growth of Drosophila in the wild.</title>
        <authorList>
            <person name="Mure A."/>
            <person name="Sugiura Y."/>
            <person name="Maeda R."/>
            <person name="Honda K."/>
            <person name="Sakurai N."/>
            <person name="Takahashi Y."/>
            <person name="Watada M."/>
            <person name="Katoh T."/>
            <person name="Gotoh A."/>
            <person name="Gotoh Y."/>
            <person name="Taniguchi I."/>
            <person name="Nakamura K."/>
            <person name="Hayashi T."/>
            <person name="Katayama T."/>
            <person name="Uemura T."/>
            <person name="Hattori Y."/>
        </authorList>
    </citation>
    <scope>NUCLEOTIDE SEQUENCE [LARGE SCALE GENOMIC DNA]</scope>
    <source>
        <strain evidence="6 7">SB-73</strain>
    </source>
</reference>
<protein>
    <submittedName>
        <fullName evidence="6">Mitochondrial 37S ribosomal protein</fullName>
    </submittedName>
</protein>
<evidence type="ECO:0000313" key="6">
    <source>
        <dbReference type="EMBL" id="GMM51364.1"/>
    </source>
</evidence>
<dbReference type="AlphaFoldDB" id="A0AAV5RLE5"/>
<dbReference type="PROSITE" id="PS00646">
    <property type="entry name" value="RIBOSOMAL_S13_1"/>
    <property type="match status" value="1"/>
</dbReference>
<dbReference type="Gene3D" id="4.10.910.10">
    <property type="entry name" value="30s ribosomal protein s13, domain 2"/>
    <property type="match status" value="1"/>
</dbReference>
<dbReference type="GO" id="GO:0015935">
    <property type="term" value="C:small ribosomal subunit"/>
    <property type="evidence" value="ECO:0007669"/>
    <property type="project" value="TreeGrafter"/>
</dbReference>
<dbReference type="Proteomes" id="UP001362899">
    <property type="component" value="Unassembled WGS sequence"/>
</dbReference>
<dbReference type="PANTHER" id="PTHR10871:SF1">
    <property type="entry name" value="SMALL RIBOSOMAL SUBUNIT PROTEIN US13M"/>
    <property type="match status" value="1"/>
</dbReference>
<evidence type="ECO:0000256" key="2">
    <source>
        <dbReference type="ARBA" id="ARBA00022980"/>
    </source>
</evidence>
<gene>
    <name evidence="6" type="ORF">DASB73_023220</name>
</gene>
<keyword evidence="2 4" id="KW-0689">Ribosomal protein</keyword>
<dbReference type="PANTHER" id="PTHR10871">
    <property type="entry name" value="30S RIBOSOMAL PROTEIN S13/40S RIBOSOMAL PROTEIN S18"/>
    <property type="match status" value="1"/>
</dbReference>
<dbReference type="PROSITE" id="PS50159">
    <property type="entry name" value="RIBOSOMAL_S13_2"/>
    <property type="match status" value="1"/>
</dbReference>
<feature type="region of interest" description="Disordered" evidence="5">
    <location>
        <begin position="96"/>
        <end position="121"/>
    </location>
</feature>
<evidence type="ECO:0000256" key="4">
    <source>
        <dbReference type="RuleBase" id="RU003830"/>
    </source>
</evidence>
<dbReference type="GO" id="GO:0005739">
    <property type="term" value="C:mitochondrion"/>
    <property type="evidence" value="ECO:0007669"/>
    <property type="project" value="TreeGrafter"/>
</dbReference>
<dbReference type="InterPro" id="IPR018269">
    <property type="entry name" value="Ribosomal_uS13_CS"/>
</dbReference>
<keyword evidence="3 4" id="KW-0687">Ribonucleoprotein</keyword>
<evidence type="ECO:0000256" key="3">
    <source>
        <dbReference type="ARBA" id="ARBA00023274"/>
    </source>
</evidence>
<evidence type="ECO:0000313" key="7">
    <source>
        <dbReference type="Proteomes" id="UP001362899"/>
    </source>
</evidence>
<dbReference type="InterPro" id="IPR010979">
    <property type="entry name" value="Ribosomal_uS13-like_H2TH"/>
</dbReference>
<proteinExistence type="inferred from homology"/>
<organism evidence="6 7">
    <name type="scientific">Starmerella bacillaris</name>
    <name type="common">Yeast</name>
    <name type="synonym">Candida zemplinina</name>
    <dbReference type="NCBI Taxonomy" id="1247836"/>
    <lineage>
        <taxon>Eukaryota</taxon>
        <taxon>Fungi</taxon>
        <taxon>Dikarya</taxon>
        <taxon>Ascomycota</taxon>
        <taxon>Saccharomycotina</taxon>
        <taxon>Dipodascomycetes</taxon>
        <taxon>Dipodascales</taxon>
        <taxon>Trichomonascaceae</taxon>
        <taxon>Starmerella</taxon>
    </lineage>
</organism>
<dbReference type="Gene3D" id="1.10.8.50">
    <property type="match status" value="1"/>
</dbReference>
<comment type="similarity">
    <text evidence="1 4">Belongs to the universal ribosomal protein uS13 family.</text>
</comment>
<comment type="caution">
    <text evidence="6">The sequence shown here is derived from an EMBL/GenBank/DDBJ whole genome shotgun (WGS) entry which is preliminary data.</text>
</comment>
<dbReference type="PIRSF" id="PIRSF002134">
    <property type="entry name" value="Ribosomal_S13"/>
    <property type="match status" value="1"/>
</dbReference>
<dbReference type="EMBL" id="BTGC01000005">
    <property type="protein sequence ID" value="GMM51364.1"/>
    <property type="molecule type" value="Genomic_DNA"/>
</dbReference>
<sequence>MVTTVLGKAFRGNTLVREGLRLKIFGIGRKSADEICAKLGFYPRMRMHQLDESKVLALSKELSTYKIETDLRNEILSNIRAKVDIGCYQGMRHQQGLPVHGQRTRSNAKTAKKLNRVDRRI</sequence>
<dbReference type="GO" id="GO:0006412">
    <property type="term" value="P:translation"/>
    <property type="evidence" value="ECO:0007669"/>
    <property type="project" value="InterPro"/>
</dbReference>
<dbReference type="GO" id="GO:0003723">
    <property type="term" value="F:RNA binding"/>
    <property type="evidence" value="ECO:0007669"/>
    <property type="project" value="InterPro"/>
</dbReference>
<name>A0AAV5RLE5_STABA</name>
<evidence type="ECO:0000256" key="5">
    <source>
        <dbReference type="SAM" id="MobiDB-lite"/>
    </source>
</evidence>
<keyword evidence="7" id="KW-1185">Reference proteome</keyword>
<dbReference type="SUPFAM" id="SSF46946">
    <property type="entry name" value="S13-like H2TH domain"/>
    <property type="match status" value="1"/>
</dbReference>